<dbReference type="Proteomes" id="UP000660729">
    <property type="component" value="Unassembled WGS sequence"/>
</dbReference>
<name>A0A8H6R8C3_9PEZI</name>
<comment type="caution">
    <text evidence="2">The sequence shown here is derived from an EMBL/GenBank/DDBJ whole genome shotgun (WGS) entry which is preliminary data.</text>
</comment>
<reference evidence="2" key="1">
    <citation type="submission" date="2020-04" db="EMBL/GenBank/DDBJ databases">
        <title>Draft genome resource of the tomato pathogen Pseudocercospora fuligena.</title>
        <authorList>
            <person name="Zaccaron A."/>
        </authorList>
    </citation>
    <scope>NUCLEOTIDE SEQUENCE</scope>
    <source>
        <strain evidence="2">PF001</strain>
    </source>
</reference>
<dbReference type="InterPro" id="IPR036047">
    <property type="entry name" value="F-box-like_dom_sf"/>
</dbReference>
<evidence type="ECO:0000313" key="2">
    <source>
        <dbReference type="EMBL" id="KAF7185361.1"/>
    </source>
</evidence>
<dbReference type="AlphaFoldDB" id="A0A8H6R8C3"/>
<accession>A0A8H6R8C3</accession>
<sequence>MATFAKLPAEMHIEIAGYLDSDGIFALRQTCRVLAKNSHDIFVDRFFRRRAHIFTKDSVDVLREISASPFARYVGELQLVGVCKHVSCYGERSATVTARLRKRLDDLTSHDGIQLVDIFQNFQRMSACRSIKVRLRSWYHNSSRPGGYVEAAIESARSQGIFGAALLLKKLGPDLRGLDLDSRNVESIFDAVNSALALSKLEANSLNFCYGNGWWGLRWDHLDLTSYKLSLAWEHVRSLRLGFSDLRIPQEPLCQAIAKCSNLEWLGLTAFLFELAKPLANALLSTNISSISWSVPDTSAPLRPNGKELCEDFLVKLLPRLKCLRLSRFYLKEGSWRDICKLLHKGSLENLKLSFMAHRDEDNTFAAEADGCIYHAEGVQGVDQLLRRLIEHGSHDWDGTYFDSDADGYFDDEKHSVDVHQKMLSSDCNSGQ</sequence>
<feature type="domain" description="F-box" evidence="1">
    <location>
        <begin position="1"/>
        <end position="50"/>
    </location>
</feature>
<keyword evidence="3" id="KW-1185">Reference proteome</keyword>
<organism evidence="2 3">
    <name type="scientific">Pseudocercospora fuligena</name>
    <dbReference type="NCBI Taxonomy" id="685502"/>
    <lineage>
        <taxon>Eukaryota</taxon>
        <taxon>Fungi</taxon>
        <taxon>Dikarya</taxon>
        <taxon>Ascomycota</taxon>
        <taxon>Pezizomycotina</taxon>
        <taxon>Dothideomycetes</taxon>
        <taxon>Dothideomycetidae</taxon>
        <taxon>Mycosphaerellales</taxon>
        <taxon>Mycosphaerellaceae</taxon>
        <taxon>Pseudocercospora</taxon>
    </lineage>
</organism>
<gene>
    <name evidence="2" type="ORF">HII31_13340</name>
</gene>
<evidence type="ECO:0000259" key="1">
    <source>
        <dbReference type="PROSITE" id="PS50181"/>
    </source>
</evidence>
<protein>
    <recommendedName>
        <fullName evidence="1">F-box domain-containing protein</fullName>
    </recommendedName>
</protein>
<dbReference type="PROSITE" id="PS50181">
    <property type="entry name" value="FBOX"/>
    <property type="match status" value="1"/>
</dbReference>
<evidence type="ECO:0000313" key="3">
    <source>
        <dbReference type="Proteomes" id="UP000660729"/>
    </source>
</evidence>
<proteinExistence type="predicted"/>
<dbReference type="SUPFAM" id="SSF52047">
    <property type="entry name" value="RNI-like"/>
    <property type="match status" value="1"/>
</dbReference>
<dbReference type="EMBL" id="JABCIY010000338">
    <property type="protein sequence ID" value="KAF7185361.1"/>
    <property type="molecule type" value="Genomic_DNA"/>
</dbReference>
<dbReference type="OrthoDB" id="3851229at2759"/>
<dbReference type="SUPFAM" id="SSF81383">
    <property type="entry name" value="F-box domain"/>
    <property type="match status" value="1"/>
</dbReference>
<dbReference type="InterPro" id="IPR001810">
    <property type="entry name" value="F-box_dom"/>
</dbReference>